<comment type="caution">
    <text evidence="10">The sequence shown here is derived from an EMBL/GenBank/DDBJ whole genome shotgun (WGS) entry which is preliminary data.</text>
</comment>
<accession>A0A8K0ITP6</accession>
<feature type="compositionally biased region" description="Polar residues" evidence="8">
    <location>
        <begin position="340"/>
        <end position="355"/>
    </location>
</feature>
<name>A0A8K0ITP6_COCNU</name>
<dbReference type="InterPro" id="IPR036052">
    <property type="entry name" value="TrpB-like_PALP_sf"/>
</dbReference>
<keyword evidence="11" id="KW-1185">Reference proteome</keyword>
<evidence type="ECO:0000256" key="5">
    <source>
        <dbReference type="ARBA" id="ARBA00023054"/>
    </source>
</evidence>
<dbReference type="EMBL" id="CM017884">
    <property type="protein sequence ID" value="KAG1366728.1"/>
    <property type="molecule type" value="Genomic_DNA"/>
</dbReference>
<dbReference type="GO" id="GO:0005874">
    <property type="term" value="C:microtubule"/>
    <property type="evidence" value="ECO:0007669"/>
    <property type="project" value="UniProtKB-KW"/>
</dbReference>
<dbReference type="PANTHER" id="PTHR31246">
    <property type="entry name" value="MICROTUBULE-ASSOCIATED PROTEIN 70-2"/>
    <property type="match status" value="1"/>
</dbReference>
<feature type="coiled-coil region" evidence="7">
    <location>
        <begin position="24"/>
        <end position="100"/>
    </location>
</feature>
<feature type="region of interest" description="Disordered" evidence="8">
    <location>
        <begin position="334"/>
        <end position="355"/>
    </location>
</feature>
<dbReference type="InterPro" id="IPR001926">
    <property type="entry name" value="TrpB-like_PALP"/>
</dbReference>
<comment type="similarity">
    <text evidence="2">Belongs to the MAP70 family.</text>
</comment>
<evidence type="ECO:0000256" key="3">
    <source>
        <dbReference type="ARBA" id="ARBA00022490"/>
    </source>
</evidence>
<gene>
    <name evidence="10" type="ORF">COCNU_13G005180</name>
</gene>
<sequence>MGSLGEAGGKEMFPSRPDPVMIELNRLENQLRDKDRELGLANCEIKALKTAELMKDKAVAELSNELKKLDDKLRAAEKQLEQKNLEIKKAINEKKEALAAQFAAEAALRRVHASQKDEEHLPVEAVIAPLKSDIKKYKNEIAKLQEDKKALQRIMKSKEAALIEAENILHTVLERALIVETEENKLLEKTNRQKVVEVEKLTQTIHELEESILAGGAAANAVRDYQRQVAELNEEKRTLEREVARARVSANRVATVVANEWKDDSDKVMPAKQWLQERRFLQGEIQQLRDKVTVAERTAKAEAQLKDKLNLRLRTLEEGLKQAASLSIKQVEKSEKKLGCSSNEEPIKRSTSQPRASVAAYKVSVVQHPNSVPQGVDTRSPKKRSTSQPRASVAASGLSILQQPNSVPEGFVTNRNIKRTNSLKKKFVTTENLVRKNLWASKSKFFDYDGKENAERITKVNESMSDFIQVKTEIFQEVRAKGCDDIESQNKGGSDDGCDITAQRKTEVSQGVTTTGFGDVKPQNNGVSEDPCKDMVSGFLYDRLQKEVINLRISHEEKDQRLTARDDEIKVLQKKVDALTKAMEVELKKMRREMAAREKEVLVKSEDGKPRSKTPIISRRPHSVFGTLTLHCQSWEASGTLHKCKKLNTLSSATPSEILGKAEFLNPGGSVKDRVAVKIIEEALDSGELVQGGVVTEGSAGSTAISLATVAPAYGCKCHVVIPDDVAIEKSQILEALGATVERVRPVSITHRDHYVNVARRRALEATKLAAIQREASKTEGNSLVHVNGHTPQQEACHPTSSTDCKGGFFADQFENLANFRAHYEWTGPEIWEQTQGNLHAFVAAAGTGGTVAGISQFLKEKNPNIKCFLIDPPGSGLFNKVTRGVMYTREEAEGRRLKNPFDTITEGIGINRLTQNFLMAELDGAYRGTDKEAVEMSRFLLKNDGLFVGSSSAMNCVGAVRLARSLGPGHTIVTILCDSGMRHLSKFHNARYLADHGLTPYATGLEFLDHP</sequence>
<dbReference type="PROSITE" id="PS00901">
    <property type="entry name" value="CYS_SYNTHASE"/>
    <property type="match status" value="1"/>
</dbReference>
<reference evidence="10" key="1">
    <citation type="journal article" date="2017" name="Gigascience">
        <title>The genome draft of coconut (Cocos nucifera).</title>
        <authorList>
            <person name="Xiao Y."/>
            <person name="Xu P."/>
            <person name="Fan H."/>
            <person name="Baudouin L."/>
            <person name="Xia W."/>
            <person name="Bocs S."/>
            <person name="Xu J."/>
            <person name="Li Q."/>
            <person name="Guo A."/>
            <person name="Zhou L."/>
            <person name="Li J."/>
            <person name="Wu Y."/>
            <person name="Ma Z."/>
            <person name="Armero A."/>
            <person name="Issali A.E."/>
            <person name="Liu N."/>
            <person name="Peng M."/>
            <person name="Yang Y."/>
        </authorList>
    </citation>
    <scope>NUCLEOTIDE SEQUENCE</scope>
    <source>
        <tissue evidence="10">Spear leaf of Hainan Tall coconut</tissue>
    </source>
</reference>
<evidence type="ECO:0000256" key="8">
    <source>
        <dbReference type="SAM" id="MobiDB-lite"/>
    </source>
</evidence>
<feature type="coiled-coil region" evidence="7">
    <location>
        <begin position="541"/>
        <end position="600"/>
    </location>
</feature>
<evidence type="ECO:0000313" key="10">
    <source>
        <dbReference type="EMBL" id="KAG1366728.1"/>
    </source>
</evidence>
<reference evidence="10" key="2">
    <citation type="submission" date="2019-07" db="EMBL/GenBank/DDBJ databases">
        <authorList>
            <person name="Yang Y."/>
            <person name="Bocs S."/>
            <person name="Baudouin L."/>
        </authorList>
    </citation>
    <scope>NUCLEOTIDE SEQUENCE</scope>
    <source>
        <tissue evidence="10">Spear leaf of Hainan Tall coconut</tissue>
    </source>
</reference>
<evidence type="ECO:0000256" key="6">
    <source>
        <dbReference type="ARBA" id="ARBA00023212"/>
    </source>
</evidence>
<protein>
    <submittedName>
        <fullName evidence="10">Putative Microtubule-associated protein 70-4</fullName>
    </submittedName>
</protein>
<dbReference type="GO" id="GO:0008017">
    <property type="term" value="F:microtubule binding"/>
    <property type="evidence" value="ECO:0007669"/>
    <property type="project" value="InterPro"/>
</dbReference>
<dbReference type="FunFam" id="3.40.50.1100:FF:000061">
    <property type="entry name" value="Cysteine synthase"/>
    <property type="match status" value="1"/>
</dbReference>
<keyword evidence="5 7" id="KW-0175">Coiled coil</keyword>
<feature type="domain" description="Tryptophan synthase beta chain-like PALP" evidence="9">
    <location>
        <begin position="646"/>
        <end position="979"/>
    </location>
</feature>
<dbReference type="AlphaFoldDB" id="A0A8K0ITP6"/>
<dbReference type="Pfam" id="PF07058">
    <property type="entry name" value="MAP70"/>
    <property type="match status" value="1"/>
</dbReference>
<dbReference type="GO" id="GO:0006535">
    <property type="term" value="P:cysteine biosynthetic process from serine"/>
    <property type="evidence" value="ECO:0007669"/>
    <property type="project" value="InterPro"/>
</dbReference>
<dbReference type="OrthoDB" id="10259545at2759"/>
<keyword evidence="6" id="KW-0206">Cytoskeleton</keyword>
<proteinExistence type="inferred from homology"/>
<keyword evidence="4" id="KW-0493">Microtubule</keyword>
<dbReference type="Pfam" id="PF00291">
    <property type="entry name" value="PALP"/>
    <property type="match status" value="1"/>
</dbReference>
<evidence type="ECO:0000256" key="4">
    <source>
        <dbReference type="ARBA" id="ARBA00022701"/>
    </source>
</evidence>
<organism evidence="10 11">
    <name type="scientific">Cocos nucifera</name>
    <name type="common">Coconut palm</name>
    <dbReference type="NCBI Taxonomy" id="13894"/>
    <lineage>
        <taxon>Eukaryota</taxon>
        <taxon>Viridiplantae</taxon>
        <taxon>Streptophyta</taxon>
        <taxon>Embryophyta</taxon>
        <taxon>Tracheophyta</taxon>
        <taxon>Spermatophyta</taxon>
        <taxon>Magnoliopsida</taxon>
        <taxon>Liliopsida</taxon>
        <taxon>Arecaceae</taxon>
        <taxon>Arecoideae</taxon>
        <taxon>Cocoseae</taxon>
        <taxon>Attaleinae</taxon>
        <taxon>Cocos</taxon>
    </lineage>
</organism>
<dbReference type="CDD" id="cd01561">
    <property type="entry name" value="CBS_like"/>
    <property type="match status" value="1"/>
</dbReference>
<dbReference type="GO" id="GO:0007010">
    <property type="term" value="P:cytoskeleton organization"/>
    <property type="evidence" value="ECO:0007669"/>
    <property type="project" value="InterPro"/>
</dbReference>
<dbReference type="InterPro" id="IPR001216">
    <property type="entry name" value="P-phosphate_BS"/>
</dbReference>
<dbReference type="Gene3D" id="3.40.50.1100">
    <property type="match status" value="2"/>
</dbReference>
<dbReference type="InterPro" id="IPR009768">
    <property type="entry name" value="MAP70"/>
</dbReference>
<evidence type="ECO:0000256" key="1">
    <source>
        <dbReference type="ARBA" id="ARBA00004245"/>
    </source>
</evidence>
<dbReference type="Proteomes" id="UP000797356">
    <property type="component" value="Chromosome 13"/>
</dbReference>
<dbReference type="FunFam" id="3.40.50.1100:FF:000077">
    <property type="entry name" value="Cysteine synthase"/>
    <property type="match status" value="1"/>
</dbReference>
<evidence type="ECO:0000313" key="11">
    <source>
        <dbReference type="Proteomes" id="UP000797356"/>
    </source>
</evidence>
<dbReference type="PANTHER" id="PTHR31246:SF5">
    <property type="entry name" value="MICROTUBULE-ASSOCIATED PROTEIN 70-5"/>
    <property type="match status" value="1"/>
</dbReference>
<feature type="coiled-coil region" evidence="7">
    <location>
        <begin position="127"/>
        <end position="326"/>
    </location>
</feature>
<evidence type="ECO:0000256" key="7">
    <source>
        <dbReference type="SAM" id="Coils"/>
    </source>
</evidence>
<feature type="region of interest" description="Disordered" evidence="8">
    <location>
        <begin position="368"/>
        <end position="396"/>
    </location>
</feature>
<evidence type="ECO:0000256" key="2">
    <source>
        <dbReference type="ARBA" id="ARBA00008825"/>
    </source>
</evidence>
<comment type="subcellular location">
    <subcellularLocation>
        <location evidence="1">Cytoplasm</location>
        <location evidence="1">Cytoskeleton</location>
    </subcellularLocation>
</comment>
<evidence type="ECO:0000259" key="9">
    <source>
        <dbReference type="Pfam" id="PF00291"/>
    </source>
</evidence>
<dbReference type="SUPFAM" id="SSF53686">
    <property type="entry name" value="Tryptophan synthase beta subunit-like PLP-dependent enzymes"/>
    <property type="match status" value="1"/>
</dbReference>
<keyword evidence="3" id="KW-0963">Cytoplasm</keyword>